<dbReference type="Gene3D" id="2.30.39.10">
    <property type="entry name" value="Alpha-1-antitrypsin, domain 1"/>
    <property type="match status" value="1"/>
</dbReference>
<dbReference type="CDD" id="cd19955">
    <property type="entry name" value="serpin48-like_insects"/>
    <property type="match status" value="1"/>
</dbReference>
<dbReference type="Pfam" id="PF00079">
    <property type="entry name" value="Serpin"/>
    <property type="match status" value="1"/>
</dbReference>
<dbReference type="SMART" id="SM00093">
    <property type="entry name" value="SERPIN"/>
    <property type="match status" value="1"/>
</dbReference>
<proteinExistence type="inferred from homology"/>
<organism evidence="7 8">
    <name type="scientific">Zophobas morio</name>
    <dbReference type="NCBI Taxonomy" id="2755281"/>
    <lineage>
        <taxon>Eukaryota</taxon>
        <taxon>Metazoa</taxon>
        <taxon>Ecdysozoa</taxon>
        <taxon>Arthropoda</taxon>
        <taxon>Hexapoda</taxon>
        <taxon>Insecta</taxon>
        <taxon>Pterygota</taxon>
        <taxon>Neoptera</taxon>
        <taxon>Endopterygota</taxon>
        <taxon>Coleoptera</taxon>
        <taxon>Polyphaga</taxon>
        <taxon>Cucujiformia</taxon>
        <taxon>Tenebrionidae</taxon>
        <taxon>Zophobas</taxon>
    </lineage>
</organism>
<feature type="signal peptide" evidence="5">
    <location>
        <begin position="1"/>
        <end position="15"/>
    </location>
</feature>
<reference evidence="7" key="1">
    <citation type="journal article" date="2023" name="G3 (Bethesda)">
        <title>Whole genome assemblies of Zophobas morio and Tenebrio molitor.</title>
        <authorList>
            <person name="Kaur S."/>
            <person name="Stinson S.A."/>
            <person name="diCenzo G.C."/>
        </authorList>
    </citation>
    <scope>NUCLEOTIDE SEQUENCE</scope>
    <source>
        <strain evidence="7">QUZm001</strain>
    </source>
</reference>
<evidence type="ECO:0000256" key="3">
    <source>
        <dbReference type="ARBA" id="ARBA00022900"/>
    </source>
</evidence>
<gene>
    <name evidence="7" type="ORF">Zmor_022316</name>
</gene>
<keyword evidence="2" id="KW-0646">Protease inhibitor</keyword>
<name>A0AA38HVZ1_9CUCU</name>
<dbReference type="PROSITE" id="PS00284">
    <property type="entry name" value="SERPIN"/>
    <property type="match status" value="1"/>
</dbReference>
<comment type="caution">
    <text evidence="7">The sequence shown here is derived from an EMBL/GenBank/DDBJ whole genome shotgun (WGS) entry which is preliminary data.</text>
</comment>
<evidence type="ECO:0000256" key="2">
    <source>
        <dbReference type="ARBA" id="ARBA00022690"/>
    </source>
</evidence>
<dbReference type="InterPro" id="IPR023795">
    <property type="entry name" value="Serpin_CS"/>
</dbReference>
<evidence type="ECO:0000256" key="5">
    <source>
        <dbReference type="SAM" id="SignalP"/>
    </source>
</evidence>
<keyword evidence="5" id="KW-0732">Signal</keyword>
<protein>
    <recommendedName>
        <fullName evidence="6">Serpin domain-containing protein</fullName>
    </recommendedName>
</protein>
<evidence type="ECO:0000256" key="1">
    <source>
        <dbReference type="ARBA" id="ARBA00009500"/>
    </source>
</evidence>
<feature type="chain" id="PRO_5041292111" description="Serpin domain-containing protein" evidence="5">
    <location>
        <begin position="16"/>
        <end position="389"/>
    </location>
</feature>
<dbReference type="Gene3D" id="3.30.497.10">
    <property type="entry name" value="Antithrombin, subunit I, domain 2"/>
    <property type="match status" value="1"/>
</dbReference>
<dbReference type="InterPro" id="IPR000215">
    <property type="entry name" value="Serpin_fam"/>
</dbReference>
<evidence type="ECO:0000313" key="8">
    <source>
        <dbReference type="Proteomes" id="UP001168821"/>
    </source>
</evidence>
<dbReference type="GO" id="GO:0004867">
    <property type="term" value="F:serine-type endopeptidase inhibitor activity"/>
    <property type="evidence" value="ECO:0007669"/>
    <property type="project" value="UniProtKB-KW"/>
</dbReference>
<dbReference type="InterPro" id="IPR042178">
    <property type="entry name" value="Serpin_sf_1"/>
</dbReference>
<sequence length="389" mass="42798">MKTLLLLLCATAAFADDTGIEQFASSSKLFTGSVYKEVLVDNNDNILVSPFSVETILALTQSGAVGVTGAEIRSSLFLPETKEDTDALIKTVLPALKSDQYTLTTANKVYVENNFAITQDFQKVATDVYQAAFQSIEFAENVAAAEEINKWVEEETHDKIHDLVTPDDLDENTRVVLVNALYFQGNWTTPFEPLFTKKATFHSPNDKTVETDTMFIESAEFNFYENEELDAKFLELPFVGEGASMTFVLPNKQDGIAVLEKQAGDVLKTPEYTKEFVQVSLPKFKVEDAVEFKEILERLGVHAAFNPEVADFSGIAGLPGDIMISKVTQKTFIDVNEMGVEAAAATAIVGPTNVPPPPTQVFIADHPFVFYISVNGVVLFEGRVLVPSY</sequence>
<keyword evidence="3" id="KW-0722">Serine protease inhibitor</keyword>
<accession>A0AA38HVZ1</accession>
<evidence type="ECO:0000259" key="6">
    <source>
        <dbReference type="SMART" id="SM00093"/>
    </source>
</evidence>
<dbReference type="Proteomes" id="UP001168821">
    <property type="component" value="Unassembled WGS sequence"/>
</dbReference>
<evidence type="ECO:0000313" key="7">
    <source>
        <dbReference type="EMBL" id="KAJ3644595.1"/>
    </source>
</evidence>
<dbReference type="EMBL" id="JALNTZ010000007">
    <property type="protein sequence ID" value="KAJ3644595.1"/>
    <property type="molecule type" value="Genomic_DNA"/>
</dbReference>
<evidence type="ECO:0000256" key="4">
    <source>
        <dbReference type="RuleBase" id="RU000411"/>
    </source>
</evidence>
<dbReference type="AlphaFoldDB" id="A0AA38HVZ1"/>
<dbReference type="GO" id="GO:0005615">
    <property type="term" value="C:extracellular space"/>
    <property type="evidence" value="ECO:0007669"/>
    <property type="project" value="InterPro"/>
</dbReference>
<dbReference type="InterPro" id="IPR036186">
    <property type="entry name" value="Serpin_sf"/>
</dbReference>
<feature type="domain" description="Serpin" evidence="6">
    <location>
        <begin position="32"/>
        <end position="387"/>
    </location>
</feature>
<keyword evidence="8" id="KW-1185">Reference proteome</keyword>
<comment type="similarity">
    <text evidence="1 4">Belongs to the serpin family.</text>
</comment>
<dbReference type="InterPro" id="IPR023796">
    <property type="entry name" value="Serpin_dom"/>
</dbReference>
<dbReference type="SUPFAM" id="SSF56574">
    <property type="entry name" value="Serpins"/>
    <property type="match status" value="1"/>
</dbReference>
<dbReference type="PANTHER" id="PTHR11461:SF211">
    <property type="entry name" value="GH10112P-RELATED"/>
    <property type="match status" value="1"/>
</dbReference>
<dbReference type="InterPro" id="IPR042185">
    <property type="entry name" value="Serpin_sf_2"/>
</dbReference>
<dbReference type="PANTHER" id="PTHR11461">
    <property type="entry name" value="SERINE PROTEASE INHIBITOR, SERPIN"/>
    <property type="match status" value="1"/>
</dbReference>